<protein>
    <submittedName>
        <fullName evidence="10">Uncharacterized protein</fullName>
    </submittedName>
</protein>
<dbReference type="SUPFAM" id="SSF48452">
    <property type="entry name" value="TPR-like"/>
    <property type="match status" value="1"/>
</dbReference>
<dbReference type="AlphaFoldDB" id="A0A0C3RGB3"/>
<accession>A0A0C3RGB3</accession>
<feature type="chain" id="PRO_5043118909" evidence="6">
    <location>
        <begin position="20"/>
        <end position="479"/>
    </location>
</feature>
<evidence type="ECO:0000259" key="7">
    <source>
        <dbReference type="Pfam" id="PF07980"/>
    </source>
</evidence>
<keyword evidence="5" id="KW-0998">Cell outer membrane</keyword>
<dbReference type="EMBL" id="JPIU01000037">
    <property type="protein sequence ID" value="KIO45981.1"/>
    <property type="molecule type" value="Genomic_DNA"/>
</dbReference>
<dbReference type="Pfam" id="PF07980">
    <property type="entry name" value="SusD_RagB"/>
    <property type="match status" value="1"/>
</dbReference>
<reference evidence="10 12" key="1">
    <citation type="submission" date="2014-07" db="EMBL/GenBank/DDBJ databases">
        <title>Porphyromonadaceae bacterium OUH 308042 = ATCC BAA-2681 = DSM 28342 draft genome.</title>
        <authorList>
            <person name="Sydenham T.V."/>
            <person name="Hasman H."/>
            <person name="Justensen U.S."/>
        </authorList>
    </citation>
    <scope>NUCLEOTIDE SEQUENCE [LARGE SCALE GENOMIC DNA]</scope>
    <source>
        <strain evidence="10 12">OUH 308042</strain>
    </source>
</reference>
<evidence type="ECO:0000256" key="4">
    <source>
        <dbReference type="ARBA" id="ARBA00023136"/>
    </source>
</evidence>
<dbReference type="GO" id="GO:0009279">
    <property type="term" value="C:cell outer membrane"/>
    <property type="evidence" value="ECO:0007669"/>
    <property type="project" value="UniProtKB-SubCell"/>
</dbReference>
<reference evidence="9 11" key="2">
    <citation type="submission" date="2014-07" db="EMBL/GenBank/DDBJ databases">
        <title>Porphyromonadaceae bacterium OUH 334697 = ATCC BAA-2682 = DSM 28341 draft genome.</title>
        <authorList>
            <person name="Sydenham T.V."/>
            <person name="Hasman H."/>
            <person name="Justesen U.S."/>
        </authorList>
    </citation>
    <scope>NUCLEOTIDE SEQUENCE [LARGE SCALE GENOMIC DNA]</scope>
    <source>
        <strain evidence="9 11">OUH 334697</strain>
    </source>
</reference>
<dbReference type="InterPro" id="IPR011990">
    <property type="entry name" value="TPR-like_helical_dom_sf"/>
</dbReference>
<sequence>MKKYYLPLYAMLFSAVLCFTGCNDFLDVSPDERMEIDNLDKVYQTVTGAYQNKYGFRFTHMSSDDVTAVKGVNRTQETIEDLYTWNRDFRNQTHQDAPASYWTITYSSIANINHALEAMDKLKILPEESAKAEVIRGEALIVRSYCHFMLVNLFAKHFDKSTASTDPGIPYVVKPEDRLVVHYKRASVEEVYRLAEEDLQEGIRLLEKHPKLFNPSKYHFTFPTVYLYASRFYTFRNQDKKDVELAIRYAHKAIQQFGGLLVMRSWTEYGKDQEGPVDVTQGEVGLVQVSATMVNYAFIYQLTDGIKDTELKNPFKQNDLRLKGKYLTSGNIFTPMYFFVPEKENTLYSAYDLFPMSEALLNAAEGYAREEDFDQALEMLHALGKKVYYNYNNSKVSRAAIQKAYPADTEQESMIRYILFERRVQFLMKGMRWFDIKRYNLDVEHLLQDGTTIRLSEIAPNKDYQIPGYAIEAGLEPNK</sequence>
<dbReference type="InterPro" id="IPR012944">
    <property type="entry name" value="SusD_RagB_dom"/>
</dbReference>
<dbReference type="EMBL" id="JPIT01000031">
    <property type="protein sequence ID" value="KIO43817.1"/>
    <property type="molecule type" value="Genomic_DNA"/>
</dbReference>
<dbReference type="Pfam" id="PF14322">
    <property type="entry name" value="SusD-like_3"/>
    <property type="match status" value="1"/>
</dbReference>
<evidence type="ECO:0000256" key="3">
    <source>
        <dbReference type="ARBA" id="ARBA00022729"/>
    </source>
</evidence>
<gene>
    <name evidence="10" type="ORF">BA92_05940</name>
    <name evidence="9" type="ORF">IE90_11990</name>
</gene>
<dbReference type="InterPro" id="IPR033985">
    <property type="entry name" value="SusD-like_N"/>
</dbReference>
<feature type="signal peptide" evidence="6">
    <location>
        <begin position="1"/>
        <end position="19"/>
    </location>
</feature>
<keyword evidence="3 6" id="KW-0732">Signal</keyword>
<feature type="domain" description="SusD-like N-terminal" evidence="8">
    <location>
        <begin position="24"/>
        <end position="233"/>
    </location>
</feature>
<dbReference type="OrthoDB" id="1147023at2"/>
<dbReference type="Proteomes" id="UP000031937">
    <property type="component" value="Unassembled WGS sequence"/>
</dbReference>
<keyword evidence="12" id="KW-1185">Reference proteome</keyword>
<evidence type="ECO:0000313" key="9">
    <source>
        <dbReference type="EMBL" id="KIO43817.1"/>
    </source>
</evidence>
<evidence type="ECO:0000256" key="1">
    <source>
        <dbReference type="ARBA" id="ARBA00004442"/>
    </source>
</evidence>
<comment type="caution">
    <text evidence="10">The sequence shown here is derived from an EMBL/GenBank/DDBJ whole genome shotgun (WGS) entry which is preliminary data.</text>
</comment>
<keyword evidence="4" id="KW-0472">Membrane</keyword>
<evidence type="ECO:0000256" key="2">
    <source>
        <dbReference type="ARBA" id="ARBA00006275"/>
    </source>
</evidence>
<organism evidence="10 12">
    <name type="scientific">Sanguibacteroides justesenii</name>
    <dbReference type="NCBI Taxonomy" id="1547597"/>
    <lineage>
        <taxon>Bacteria</taxon>
        <taxon>Pseudomonadati</taxon>
        <taxon>Bacteroidota</taxon>
        <taxon>Bacteroidia</taxon>
        <taxon>Bacteroidales</taxon>
        <taxon>Porphyromonadaceae</taxon>
        <taxon>Sanguibacteroides</taxon>
    </lineage>
</organism>
<evidence type="ECO:0000256" key="6">
    <source>
        <dbReference type="SAM" id="SignalP"/>
    </source>
</evidence>
<feature type="domain" description="RagB/SusD" evidence="7">
    <location>
        <begin position="350"/>
        <end position="441"/>
    </location>
</feature>
<evidence type="ECO:0000256" key="5">
    <source>
        <dbReference type="ARBA" id="ARBA00023237"/>
    </source>
</evidence>
<dbReference type="Proteomes" id="UP000031980">
    <property type="component" value="Unassembled WGS sequence"/>
</dbReference>
<evidence type="ECO:0000259" key="8">
    <source>
        <dbReference type="Pfam" id="PF14322"/>
    </source>
</evidence>
<evidence type="ECO:0000313" key="11">
    <source>
        <dbReference type="Proteomes" id="UP000031937"/>
    </source>
</evidence>
<evidence type="ECO:0000313" key="12">
    <source>
        <dbReference type="Proteomes" id="UP000031980"/>
    </source>
</evidence>
<dbReference type="Gene3D" id="1.25.40.390">
    <property type="match status" value="2"/>
</dbReference>
<dbReference type="RefSeq" id="WP_041503992.1">
    <property type="nucleotide sequence ID" value="NZ_JPIT01000031.1"/>
</dbReference>
<proteinExistence type="inferred from homology"/>
<comment type="subcellular location">
    <subcellularLocation>
        <location evidence="1">Cell outer membrane</location>
    </subcellularLocation>
</comment>
<evidence type="ECO:0000313" key="10">
    <source>
        <dbReference type="EMBL" id="KIO45981.1"/>
    </source>
</evidence>
<name>A0A0C3RGB3_9PORP</name>
<comment type="similarity">
    <text evidence="2">Belongs to the SusD family.</text>
</comment>